<feature type="domain" description="MobA-like NTP transferase" evidence="1">
    <location>
        <begin position="5"/>
        <end position="166"/>
    </location>
</feature>
<dbReference type="GO" id="GO:0061602">
    <property type="term" value="F:molybdenum cofactor cytidylyltransferase activity"/>
    <property type="evidence" value="ECO:0007669"/>
    <property type="project" value="UniProtKB-EC"/>
</dbReference>
<dbReference type="SUPFAM" id="SSF53448">
    <property type="entry name" value="Nucleotide-diphospho-sugar transferases"/>
    <property type="match status" value="1"/>
</dbReference>
<dbReference type="AlphaFoldDB" id="A0A840DNW5"/>
<dbReference type="CDD" id="cd04182">
    <property type="entry name" value="GT_2_like_f"/>
    <property type="match status" value="1"/>
</dbReference>
<dbReference type="PANTHER" id="PTHR43777:SF1">
    <property type="entry name" value="MOLYBDENUM COFACTOR CYTIDYLYLTRANSFERASE"/>
    <property type="match status" value="1"/>
</dbReference>
<sequence>MITVGIYLAAGNSRRMETDKRALPLADSSLGSCALQAALSSFLSTVFLIVQPNDSLDWVVSPLLHHEKITIVRCPSATQSFSLRCGVREAIRHQAEAAIVLLADQPFVRKETINELIACFAQTRTDYVAFTNNSIPFPPILFNATVFPLLLNIQGDEGARQLIRQKHWNGTLLYTDDHRLFFDIDTMEEYKQALEYWEKGGIG</sequence>
<dbReference type="InterPro" id="IPR025877">
    <property type="entry name" value="MobA-like_NTP_Trfase"/>
</dbReference>
<proteinExistence type="predicted"/>
<dbReference type="PANTHER" id="PTHR43777">
    <property type="entry name" value="MOLYBDENUM COFACTOR CYTIDYLYLTRANSFERASE"/>
    <property type="match status" value="1"/>
</dbReference>
<gene>
    <name evidence="2" type="ORF">GGR02_001125</name>
</gene>
<comment type="caution">
    <text evidence="2">The sequence shown here is derived from an EMBL/GenBank/DDBJ whole genome shotgun (WGS) entry which is preliminary data.</text>
</comment>
<protein>
    <submittedName>
        <fullName evidence="2">Molybdenum cofactor cytidylyltransferase</fullName>
        <ecNumber evidence="2">2.7.7.76</ecNumber>
    </submittedName>
</protein>
<evidence type="ECO:0000313" key="2">
    <source>
        <dbReference type="EMBL" id="MBB4073363.1"/>
    </source>
</evidence>
<dbReference type="EMBL" id="JACIDE010000006">
    <property type="protein sequence ID" value="MBB4073363.1"/>
    <property type="molecule type" value="Genomic_DNA"/>
</dbReference>
<accession>A0A840DNW5</accession>
<dbReference type="Proteomes" id="UP000559598">
    <property type="component" value="Unassembled WGS sequence"/>
</dbReference>
<keyword evidence="3" id="KW-1185">Reference proteome</keyword>
<evidence type="ECO:0000259" key="1">
    <source>
        <dbReference type="Pfam" id="PF12804"/>
    </source>
</evidence>
<organism evidence="2 3">
    <name type="scientific">Anoxybacteroides voinovskiense</name>
    <dbReference type="NCBI Taxonomy" id="230470"/>
    <lineage>
        <taxon>Bacteria</taxon>
        <taxon>Bacillati</taxon>
        <taxon>Bacillota</taxon>
        <taxon>Bacilli</taxon>
        <taxon>Bacillales</taxon>
        <taxon>Anoxybacillaceae</taxon>
        <taxon>Anoxybacteroides</taxon>
    </lineage>
</organism>
<evidence type="ECO:0000313" key="3">
    <source>
        <dbReference type="Proteomes" id="UP000559598"/>
    </source>
</evidence>
<reference evidence="2 3" key="1">
    <citation type="submission" date="2020-08" db="EMBL/GenBank/DDBJ databases">
        <title>Genomic Encyclopedia of Type Strains, Phase IV (KMG-IV): sequencing the most valuable type-strain genomes for metagenomic binning, comparative biology and taxonomic classification.</title>
        <authorList>
            <person name="Goeker M."/>
        </authorList>
    </citation>
    <scope>NUCLEOTIDE SEQUENCE [LARGE SCALE GENOMIC DNA]</scope>
    <source>
        <strain evidence="2 3">DSM 17075</strain>
    </source>
</reference>
<dbReference type="InterPro" id="IPR029044">
    <property type="entry name" value="Nucleotide-diphossugar_trans"/>
</dbReference>
<dbReference type="Gene3D" id="3.90.550.10">
    <property type="entry name" value="Spore Coat Polysaccharide Biosynthesis Protein SpsA, Chain A"/>
    <property type="match status" value="1"/>
</dbReference>
<keyword evidence="2" id="KW-0808">Transferase</keyword>
<dbReference type="Pfam" id="PF12804">
    <property type="entry name" value="NTP_transf_3"/>
    <property type="match status" value="1"/>
</dbReference>
<keyword evidence="2" id="KW-0548">Nucleotidyltransferase</keyword>
<dbReference type="EC" id="2.7.7.76" evidence="2"/>
<dbReference type="RefSeq" id="WP_183183725.1">
    <property type="nucleotide sequence ID" value="NZ_BMNP01000004.1"/>
</dbReference>
<name>A0A840DNW5_9BACL</name>